<feature type="chain" id="PRO_5043646562" evidence="2">
    <location>
        <begin position="27"/>
        <end position="136"/>
    </location>
</feature>
<dbReference type="RefSeq" id="XP_035898498.1">
    <property type="nucleotide sequence ID" value="XM_036042605.1"/>
</dbReference>
<evidence type="ECO:0000256" key="2">
    <source>
        <dbReference type="SAM" id="SignalP"/>
    </source>
</evidence>
<evidence type="ECO:0000256" key="1">
    <source>
        <dbReference type="SAM" id="MobiDB-lite"/>
    </source>
</evidence>
<feature type="compositionally biased region" description="Pro residues" evidence="1">
    <location>
        <begin position="43"/>
        <end position="53"/>
    </location>
</feature>
<evidence type="ECO:0000313" key="3">
    <source>
        <dbReference type="EnsemblMetazoa" id="ASTEI07130-PA"/>
    </source>
</evidence>
<proteinExistence type="predicted"/>
<protein>
    <submittedName>
        <fullName evidence="3">Uncharacterized protein</fullName>
    </submittedName>
</protein>
<dbReference type="VEuPathDB" id="VectorBase:ASTEI20_046059"/>
<accession>A0A182YF94</accession>
<reference evidence="3" key="2">
    <citation type="submission" date="2020-05" db="UniProtKB">
        <authorList>
            <consortium name="EnsemblMetazoa"/>
        </authorList>
    </citation>
    <scope>IDENTIFICATION</scope>
    <source>
        <strain evidence="3">Indian</strain>
    </source>
</reference>
<sequence>MARFTLLAALFAGLVCLLIDHSAVFAWPSALQAPSDASQIPNFPGPGDIPKPPGMLHSRVARQAPPEIPGQNQFPPPPPPPPQMSQMPQTRSRRNARTSIEMANMLPALAPVSYISLAREKRAAKGTGGKLPSKAG</sequence>
<keyword evidence="4" id="KW-1185">Reference proteome</keyword>
<feature type="compositionally biased region" description="Pro residues" evidence="1">
    <location>
        <begin position="74"/>
        <end position="83"/>
    </location>
</feature>
<dbReference type="EnsemblMetazoa" id="ASTEI07130-RA">
    <property type="protein sequence ID" value="ASTEI07130-PA"/>
    <property type="gene ID" value="ASTEI07130"/>
</dbReference>
<reference evidence="4" key="1">
    <citation type="journal article" date="2014" name="Genome Biol.">
        <title>Genome analysis of a major urban malaria vector mosquito, Anopheles stephensi.</title>
        <authorList>
            <person name="Jiang X."/>
            <person name="Peery A."/>
            <person name="Hall A.B."/>
            <person name="Sharma A."/>
            <person name="Chen X.G."/>
            <person name="Waterhouse R.M."/>
            <person name="Komissarov A."/>
            <person name="Riehle M.M."/>
            <person name="Shouche Y."/>
            <person name="Sharakhova M.V."/>
            <person name="Lawson D."/>
            <person name="Pakpour N."/>
            <person name="Arensburger P."/>
            <person name="Davidson V.L."/>
            <person name="Eiglmeier K."/>
            <person name="Emrich S."/>
            <person name="George P."/>
            <person name="Kennedy R.C."/>
            <person name="Mane S.P."/>
            <person name="Maslen G."/>
            <person name="Oringanje C."/>
            <person name="Qi Y."/>
            <person name="Settlage R."/>
            <person name="Tojo M."/>
            <person name="Tubio J.M."/>
            <person name="Unger M.F."/>
            <person name="Wang B."/>
            <person name="Vernick K.D."/>
            <person name="Ribeiro J.M."/>
            <person name="James A.A."/>
            <person name="Michel K."/>
            <person name="Riehle M.A."/>
            <person name="Luckhart S."/>
            <person name="Sharakhov I.V."/>
            <person name="Tu Z."/>
        </authorList>
    </citation>
    <scope>NUCLEOTIDE SEQUENCE [LARGE SCALE GENOMIC DNA]</scope>
    <source>
        <strain evidence="4">Indian</strain>
    </source>
</reference>
<name>A0A182YF94_ANOST</name>
<organism evidence="3 4">
    <name type="scientific">Anopheles stephensi</name>
    <name type="common">Indo-Pakistan malaria mosquito</name>
    <dbReference type="NCBI Taxonomy" id="30069"/>
    <lineage>
        <taxon>Eukaryota</taxon>
        <taxon>Metazoa</taxon>
        <taxon>Ecdysozoa</taxon>
        <taxon>Arthropoda</taxon>
        <taxon>Hexapoda</taxon>
        <taxon>Insecta</taxon>
        <taxon>Pterygota</taxon>
        <taxon>Neoptera</taxon>
        <taxon>Endopterygota</taxon>
        <taxon>Diptera</taxon>
        <taxon>Nematocera</taxon>
        <taxon>Culicoidea</taxon>
        <taxon>Culicidae</taxon>
        <taxon>Anophelinae</taxon>
        <taxon>Anopheles</taxon>
    </lineage>
</organism>
<dbReference type="OMA" id="KPPGMLH"/>
<dbReference type="VEuPathDB" id="VectorBase:ASTE006777"/>
<feature type="signal peptide" evidence="2">
    <location>
        <begin position="1"/>
        <end position="26"/>
    </location>
</feature>
<dbReference type="OrthoDB" id="7739232at2759"/>
<dbReference type="GeneID" id="118506019"/>
<feature type="region of interest" description="Disordered" evidence="1">
    <location>
        <begin position="38"/>
        <end position="99"/>
    </location>
</feature>
<dbReference type="AlphaFoldDB" id="A0A182YF94"/>
<dbReference type="Proteomes" id="UP000076408">
    <property type="component" value="Unassembled WGS sequence"/>
</dbReference>
<keyword evidence="2" id="KW-0732">Signal</keyword>
<evidence type="ECO:0000313" key="4">
    <source>
        <dbReference type="Proteomes" id="UP000076408"/>
    </source>
</evidence>
<dbReference type="VEuPathDB" id="VectorBase:ASTEI07130"/>
<dbReference type="KEGG" id="aste:118506019"/>